<dbReference type="Pfam" id="PF09537">
    <property type="entry name" value="DUF2383"/>
    <property type="match status" value="1"/>
</dbReference>
<proteinExistence type="predicted"/>
<reference evidence="2 3" key="1">
    <citation type="submission" date="2016-10" db="EMBL/GenBank/DDBJ databases">
        <authorList>
            <person name="de Groot N.N."/>
        </authorList>
    </citation>
    <scope>NUCLEOTIDE SEQUENCE [LARGE SCALE GENOMIC DNA]</scope>
    <source>
        <strain evidence="2 3">DSM 44945</strain>
    </source>
</reference>
<dbReference type="STRING" id="201973.SAMN04488025_13331"/>
<sequence length="71" mass="8688">MEQLTQMELLQVQELLKVEELASRKYQRYAEQCKDDELKRMFREASDLHRQHMDTLVQEMRRHSGRADRSH</sequence>
<dbReference type="InterPro" id="IPR009078">
    <property type="entry name" value="Ferritin-like_SF"/>
</dbReference>
<dbReference type="InterPro" id="IPR012347">
    <property type="entry name" value="Ferritin-like"/>
</dbReference>
<dbReference type="Proteomes" id="UP000198661">
    <property type="component" value="Unassembled WGS sequence"/>
</dbReference>
<evidence type="ECO:0000313" key="2">
    <source>
        <dbReference type="EMBL" id="SFG43183.1"/>
    </source>
</evidence>
<keyword evidence="3" id="KW-1185">Reference proteome</keyword>
<evidence type="ECO:0000313" key="3">
    <source>
        <dbReference type="Proteomes" id="UP000198661"/>
    </source>
</evidence>
<accession>A0A1I2RSX8</accession>
<protein>
    <recommendedName>
        <fullName evidence="1">DUF2383 domain-containing protein</fullName>
    </recommendedName>
</protein>
<organism evidence="2 3">
    <name type="scientific">Planifilum fulgidum</name>
    <dbReference type="NCBI Taxonomy" id="201973"/>
    <lineage>
        <taxon>Bacteria</taxon>
        <taxon>Bacillati</taxon>
        <taxon>Bacillota</taxon>
        <taxon>Bacilli</taxon>
        <taxon>Bacillales</taxon>
        <taxon>Thermoactinomycetaceae</taxon>
        <taxon>Planifilum</taxon>
    </lineage>
</organism>
<feature type="domain" description="DUF2383" evidence="1">
    <location>
        <begin position="11"/>
        <end position="68"/>
    </location>
</feature>
<dbReference type="RefSeq" id="WP_177199198.1">
    <property type="nucleotide sequence ID" value="NZ_FOOK01000033.1"/>
</dbReference>
<name>A0A1I2RSX8_9BACL</name>
<gene>
    <name evidence="2" type="ORF">SAMN04488025_13331</name>
</gene>
<dbReference type="EMBL" id="FOOK01000033">
    <property type="protein sequence ID" value="SFG43183.1"/>
    <property type="molecule type" value="Genomic_DNA"/>
</dbReference>
<dbReference type="Gene3D" id="1.20.1260.10">
    <property type="match status" value="1"/>
</dbReference>
<evidence type="ECO:0000259" key="1">
    <source>
        <dbReference type="Pfam" id="PF09537"/>
    </source>
</evidence>
<dbReference type="InterPro" id="IPR019052">
    <property type="entry name" value="DUF2383"/>
</dbReference>
<dbReference type="AlphaFoldDB" id="A0A1I2RSX8"/>
<dbReference type="SUPFAM" id="SSF47240">
    <property type="entry name" value="Ferritin-like"/>
    <property type="match status" value="1"/>
</dbReference>